<dbReference type="PANTHER" id="PTHR15682">
    <property type="entry name" value="UNHEALTHY RIBOSOME BIOGENESIS PROTEIN 2 HOMOLOG"/>
    <property type="match status" value="1"/>
</dbReference>
<name>A0ABY0GTY2_9PEZI</name>
<dbReference type="InterPro" id="IPR018849">
    <property type="entry name" value="Urb2/Npa2_C"/>
</dbReference>
<evidence type="ECO:0000313" key="4">
    <source>
        <dbReference type="Proteomes" id="UP000294003"/>
    </source>
</evidence>
<feature type="compositionally biased region" description="Polar residues" evidence="1">
    <location>
        <begin position="126"/>
        <end position="138"/>
    </location>
</feature>
<evidence type="ECO:0000313" key="3">
    <source>
        <dbReference type="EMBL" id="RYO77107.1"/>
    </source>
</evidence>
<dbReference type="Proteomes" id="UP000294003">
    <property type="component" value="Unassembled WGS sequence"/>
</dbReference>
<evidence type="ECO:0000256" key="1">
    <source>
        <dbReference type="SAM" id="MobiDB-lite"/>
    </source>
</evidence>
<proteinExistence type="predicted"/>
<keyword evidence="4" id="KW-1185">Reference proteome</keyword>
<organism evidence="3 4">
    <name type="scientific">Monosporascus cannonballus</name>
    <dbReference type="NCBI Taxonomy" id="155416"/>
    <lineage>
        <taxon>Eukaryota</taxon>
        <taxon>Fungi</taxon>
        <taxon>Dikarya</taxon>
        <taxon>Ascomycota</taxon>
        <taxon>Pezizomycotina</taxon>
        <taxon>Sordariomycetes</taxon>
        <taxon>Xylariomycetidae</taxon>
        <taxon>Xylariales</taxon>
        <taxon>Xylariales incertae sedis</taxon>
        <taxon>Monosporascus</taxon>
    </lineage>
</organism>
<dbReference type="EMBL" id="QJNS01000499">
    <property type="protein sequence ID" value="RYO77107.1"/>
    <property type="molecule type" value="Genomic_DNA"/>
</dbReference>
<protein>
    <recommendedName>
        <fullName evidence="2">Nucleolar 27S pre-rRNA processing Urb2/Npa2 C-terminal domain-containing protein</fullName>
    </recommendedName>
</protein>
<comment type="caution">
    <text evidence="3">The sequence shown here is derived from an EMBL/GenBank/DDBJ whole genome shotgun (WGS) entry which is preliminary data.</text>
</comment>
<dbReference type="PANTHER" id="PTHR15682:SF2">
    <property type="entry name" value="UNHEALTHY RIBOSOME BIOGENESIS PROTEIN 2 HOMOLOG"/>
    <property type="match status" value="1"/>
</dbReference>
<dbReference type="InterPro" id="IPR052609">
    <property type="entry name" value="Ribosome_Biogenesis_Reg"/>
</dbReference>
<sequence>MDAMDIDSHAHSGRTALIRAVRSLDENGDLTLSDKILNIWKLLSASKATRLHSVEETILRWLFKQMTGASQDAEQVRRYPLSWTVLHHAFLKIPPQALGRILADRKFTAILRQTLEDIYKSLRQSPTRADGVSTTDTEAQTKKRKRSSEISPDIGQLRTQEGCMKTGVEIFGALAGLLAYGDRSVEAGSPEKKVGVEHIRSLFSSSTEETREITSKLLWICDGALSGLENGISQEQEHWVGILSTLWNLHLHSKEDTYEFARHLYPPICSIIAKLKELGVSSPFLGSQATKDLWLRQLEQFLDAQFIRPARQRFAVDGSVEILKAALAITASKPSASCNVMWDVAARTPRDLTDTTSKLEHASWAQKVFAALLEVLESAEEANRNGGVTQLLETALTTGSIPNTATLREVCNMHALQAGHTDWQLLAKIVKCDSDVFLMDNTVLENLLDVITDSGRAPDLADYIVVEVVIPLLDAYIGARDVSGSGNAIFSLERYVEFIFRVLPRLADLSTPDHDALLDLIVSLFSHIRAEPEADVQTDLRFRKILQTLHTSPAVEDEESVIAALISQPLDAVTKAETQCGWTQPQSLSDIWTLLDFPIEALTRGRRKRIISSWKTWKSDIATQASLNPSYADAVLHLLVRIMQQPTFYEKMEFEDLVYIASNMTQNGPGRLSLVEKLIDLTLNLPGKSIELQSEVVAQLEAAAKSYASEGRDVGWKLRKFLVTNYQDVYGVPSVFIWLEEPVDIRAEDSVYEFVEAFVKANDQATKNRLLDELVGSGNLTSGSTSALLAVKKVIEQQEQNTSSTNGNGETIDIATIQGQLAPLLTRAATIRHFNHLSAILLLLLDNHSNSTTQFGIELTLNSVIDVCSPQGPNLQETRAAGQVYDRCYQLVATIIKRHRRRLDGHFPILLATLQAMLRVLLADPTSPQAHRHPPWLSSRLQARHAARFARLLTLICEPSAASVARSSTAATAAKAPQLDSATDAAKRAAGQDMFLVLETYIRLQLEADVPRDVRKALETGVYSVLNVTPQGCRRVLNESLDANGRALFRQMYADYKKFGRWSGV</sequence>
<dbReference type="Pfam" id="PF10441">
    <property type="entry name" value="Urb2"/>
    <property type="match status" value="1"/>
</dbReference>
<feature type="region of interest" description="Disordered" evidence="1">
    <location>
        <begin position="126"/>
        <end position="156"/>
    </location>
</feature>
<feature type="domain" description="Nucleolar 27S pre-rRNA processing Urb2/Npa2 C-terminal" evidence="2">
    <location>
        <begin position="839"/>
        <end position="1064"/>
    </location>
</feature>
<evidence type="ECO:0000259" key="2">
    <source>
        <dbReference type="Pfam" id="PF10441"/>
    </source>
</evidence>
<accession>A0ABY0GTY2</accession>
<gene>
    <name evidence="3" type="ORF">DL762_009473</name>
</gene>
<reference evidence="3 4" key="1">
    <citation type="submission" date="2018-06" db="EMBL/GenBank/DDBJ databases">
        <title>Complete Genomes of Monosporascus.</title>
        <authorList>
            <person name="Robinson A.J."/>
            <person name="Natvig D.O."/>
        </authorList>
    </citation>
    <scope>NUCLEOTIDE SEQUENCE [LARGE SCALE GENOMIC DNA]</scope>
    <source>
        <strain evidence="3 4">CBS 609.92</strain>
    </source>
</reference>